<sequence length="286" mass="32264">MPEWLHVAFRAIIFLIILFFITKALGKKQLTQISFFEYVTGITIGSIAGEVIMGLDGSIWNGIVGMLIYGIIPFGIGVLSLKSKKVRDYVDGKGTIFIKDGKVMEDNLKKERYSADELLELLRKKDVFQMADVEFALLEPTGDLSVLLKKENRPITAKDLGLITPNEKEPQTVIMDGKVLNEALSTTGRNRGWLERELDKLGVSLENVYLAQVDTYGQLTVDLFDDKIQVASPEEKPLLLAMMKKCQADLELFCLATEAEEAKEMYHRNSLRLEQIINKLTPYLKN</sequence>
<dbReference type="Pfam" id="PF07870">
    <property type="entry name" value="DUF1657"/>
    <property type="match status" value="1"/>
</dbReference>
<dbReference type="EMBL" id="JARTFS010000001">
    <property type="protein sequence ID" value="MED4399852.1"/>
    <property type="molecule type" value="Genomic_DNA"/>
</dbReference>
<feature type="transmembrane region" description="Helical" evidence="7">
    <location>
        <begin position="33"/>
        <end position="53"/>
    </location>
</feature>
<comment type="subcellular location">
    <subcellularLocation>
        <location evidence="1">Cell membrane</location>
        <topology evidence="1">Multi-pass membrane protein</topology>
    </subcellularLocation>
</comment>
<name>A0ABU6NRS1_9BACI</name>
<protein>
    <submittedName>
        <fullName evidence="9">DUF421 domain-containing protein</fullName>
    </submittedName>
</protein>
<comment type="caution">
    <text evidence="9">The sequence shown here is derived from an EMBL/GenBank/DDBJ whole genome shotgun (WGS) entry which is preliminary data.</text>
</comment>
<evidence type="ECO:0000256" key="1">
    <source>
        <dbReference type="ARBA" id="ARBA00004651"/>
    </source>
</evidence>
<accession>A0ABU6NRS1</accession>
<dbReference type="PANTHER" id="PTHR34582:SF7">
    <property type="entry name" value="UPF0702 TRANSMEMBRANE PROTEIN YDFS"/>
    <property type="match status" value="1"/>
</dbReference>
<feature type="domain" description="YetF C-terminal" evidence="8">
    <location>
        <begin position="82"/>
        <end position="214"/>
    </location>
</feature>
<evidence type="ECO:0000256" key="4">
    <source>
        <dbReference type="ARBA" id="ARBA00022692"/>
    </source>
</evidence>
<evidence type="ECO:0000256" key="7">
    <source>
        <dbReference type="SAM" id="Phobius"/>
    </source>
</evidence>
<feature type="transmembrane region" description="Helical" evidence="7">
    <location>
        <begin position="6"/>
        <end position="26"/>
    </location>
</feature>
<evidence type="ECO:0000256" key="2">
    <source>
        <dbReference type="ARBA" id="ARBA00006448"/>
    </source>
</evidence>
<dbReference type="RefSeq" id="WP_328014576.1">
    <property type="nucleotide sequence ID" value="NZ_JARTFS010000001.1"/>
</dbReference>
<dbReference type="InterPro" id="IPR007353">
    <property type="entry name" value="DUF421"/>
</dbReference>
<gene>
    <name evidence="9" type="ORF">P9271_00565</name>
</gene>
<evidence type="ECO:0000256" key="3">
    <source>
        <dbReference type="ARBA" id="ARBA00022475"/>
    </source>
</evidence>
<evidence type="ECO:0000256" key="6">
    <source>
        <dbReference type="ARBA" id="ARBA00023136"/>
    </source>
</evidence>
<dbReference type="PANTHER" id="PTHR34582">
    <property type="entry name" value="UPF0702 TRANSMEMBRANE PROTEIN YCAP"/>
    <property type="match status" value="1"/>
</dbReference>
<evidence type="ECO:0000313" key="9">
    <source>
        <dbReference type="EMBL" id="MED4399852.1"/>
    </source>
</evidence>
<dbReference type="InterPro" id="IPR023090">
    <property type="entry name" value="UPF0702_alpha/beta_dom_sf"/>
</dbReference>
<feature type="transmembrane region" description="Helical" evidence="7">
    <location>
        <begin position="59"/>
        <end position="79"/>
    </location>
</feature>
<keyword evidence="3" id="KW-1003">Cell membrane</keyword>
<dbReference type="Gene3D" id="3.30.240.20">
    <property type="entry name" value="bsu07140 like domains"/>
    <property type="match status" value="2"/>
</dbReference>
<reference evidence="9 10" key="1">
    <citation type="submission" date="2023-03" db="EMBL/GenBank/DDBJ databases">
        <title>Bacillus Genome Sequencing.</title>
        <authorList>
            <person name="Dunlap C."/>
        </authorList>
    </citation>
    <scope>NUCLEOTIDE SEQUENCE [LARGE SCALE GENOMIC DNA]</scope>
    <source>
        <strain evidence="9 10">NRS-1717</strain>
    </source>
</reference>
<proteinExistence type="inferred from homology"/>
<organism evidence="9 10">
    <name type="scientific">Metabacillus fastidiosus</name>
    <dbReference type="NCBI Taxonomy" id="1458"/>
    <lineage>
        <taxon>Bacteria</taxon>
        <taxon>Bacillati</taxon>
        <taxon>Bacillota</taxon>
        <taxon>Bacilli</taxon>
        <taxon>Bacillales</taxon>
        <taxon>Bacillaceae</taxon>
        <taxon>Metabacillus</taxon>
    </lineage>
</organism>
<keyword evidence="6 7" id="KW-0472">Membrane</keyword>
<dbReference type="Proteomes" id="UP001342826">
    <property type="component" value="Unassembled WGS sequence"/>
</dbReference>
<evidence type="ECO:0000313" key="10">
    <source>
        <dbReference type="Proteomes" id="UP001342826"/>
    </source>
</evidence>
<comment type="similarity">
    <text evidence="2">Belongs to the UPF0702 family.</text>
</comment>
<dbReference type="InterPro" id="IPR012452">
    <property type="entry name" value="DUF1657"/>
</dbReference>
<evidence type="ECO:0000259" key="8">
    <source>
        <dbReference type="Pfam" id="PF04239"/>
    </source>
</evidence>
<keyword evidence="5 7" id="KW-1133">Transmembrane helix</keyword>
<evidence type="ECO:0000256" key="5">
    <source>
        <dbReference type="ARBA" id="ARBA00022989"/>
    </source>
</evidence>
<dbReference type="Pfam" id="PF04239">
    <property type="entry name" value="DUF421"/>
    <property type="match status" value="1"/>
</dbReference>
<keyword evidence="4 7" id="KW-0812">Transmembrane</keyword>
<keyword evidence="10" id="KW-1185">Reference proteome</keyword>